<evidence type="ECO:0000313" key="4">
    <source>
        <dbReference type="Proteomes" id="UP000799424"/>
    </source>
</evidence>
<evidence type="ECO:0000313" key="3">
    <source>
        <dbReference type="EMBL" id="KAF2824315.1"/>
    </source>
</evidence>
<dbReference type="GO" id="GO:0007232">
    <property type="term" value="P:osmosensory signaling pathway via Sho1 osmosensor"/>
    <property type="evidence" value="ECO:0007669"/>
    <property type="project" value="InterPro"/>
</dbReference>
<accession>A0A6A6ZVG0</accession>
<dbReference type="GO" id="GO:0006972">
    <property type="term" value="P:hyperosmotic response"/>
    <property type="evidence" value="ECO:0007669"/>
    <property type="project" value="TreeGrafter"/>
</dbReference>
<dbReference type="Proteomes" id="UP000799424">
    <property type="component" value="Unassembled WGS sequence"/>
</dbReference>
<keyword evidence="2" id="KW-0812">Transmembrane</keyword>
<dbReference type="GO" id="GO:0001402">
    <property type="term" value="P:signal transduction involved in filamentous growth"/>
    <property type="evidence" value="ECO:0007669"/>
    <property type="project" value="TreeGrafter"/>
</dbReference>
<dbReference type="PANTHER" id="PTHR35778">
    <property type="entry name" value="SIGNALING MUCIN HKR1-RELATED"/>
    <property type="match status" value="1"/>
</dbReference>
<feature type="compositionally biased region" description="Polar residues" evidence="1">
    <location>
        <begin position="78"/>
        <end position="129"/>
    </location>
</feature>
<dbReference type="GO" id="GO:0031505">
    <property type="term" value="P:fungal-type cell wall organization"/>
    <property type="evidence" value="ECO:0007669"/>
    <property type="project" value="TreeGrafter"/>
</dbReference>
<protein>
    <submittedName>
        <fullName evidence="3">Uncharacterized protein</fullName>
    </submittedName>
</protein>
<sequence length="481" mass="47634">VLPSSGVPTPSGVTPSGVVPSSGVPTPTGAVSSQSEPASAGTIPIASETLTPSGITPSPVSGTPSPTPSGLTPSAGSLTNSGITPSSGSFGTGASPTPVATPSSGLSSIPASELPASTQTPGSLSSATKSEALASPTLVSNTIVTDTATIAIPSTPAVVTPTPTPVQSQRATGSDSATSMVVGSSIVQQPTPSVPISPTASVSGIPSSLPKMIAPPGGVPGQMSADSFMGQVCFKWPLNYPFVSANDGGLQIFHYLPKAVADGLNISVSDVKNVGLKPLDTTAFQGFITTMALFTIPKDLSSKLQAQLHNPTDVFWHNNDTTVNDLTSLINVACPLAAGKLPADGSVPNQAANPAASSSGGAGDGGAIGGDIGASRPINGSAAGIATGAIVGAIAYGAAMFFVARRYRNKRIAHQRASSVPSTGSRMTYGSIPGGAAAWMHGARNGRMTPGSRGSSSSQGRSVRTQQISAPVMAENSLGWN</sequence>
<feature type="transmembrane region" description="Helical" evidence="2">
    <location>
        <begin position="382"/>
        <end position="404"/>
    </location>
</feature>
<feature type="compositionally biased region" description="Low complexity" evidence="1">
    <location>
        <begin position="1"/>
        <end position="29"/>
    </location>
</feature>
<dbReference type="GO" id="GO:0009986">
    <property type="term" value="C:cell surface"/>
    <property type="evidence" value="ECO:0007669"/>
    <property type="project" value="TreeGrafter"/>
</dbReference>
<proteinExistence type="predicted"/>
<feature type="non-terminal residue" evidence="3">
    <location>
        <position position="1"/>
    </location>
</feature>
<keyword evidence="2" id="KW-0472">Membrane</keyword>
<evidence type="ECO:0000256" key="2">
    <source>
        <dbReference type="SAM" id="Phobius"/>
    </source>
</evidence>
<dbReference type="GO" id="GO:0005886">
    <property type="term" value="C:plasma membrane"/>
    <property type="evidence" value="ECO:0007669"/>
    <property type="project" value="InterPro"/>
</dbReference>
<feature type="compositionally biased region" description="Low complexity" evidence="1">
    <location>
        <begin position="51"/>
        <end position="77"/>
    </location>
</feature>
<keyword evidence="4" id="KW-1185">Reference proteome</keyword>
<feature type="region of interest" description="Disordered" evidence="1">
    <location>
        <begin position="1"/>
        <end position="132"/>
    </location>
</feature>
<dbReference type="EMBL" id="MU006230">
    <property type="protein sequence ID" value="KAF2824315.1"/>
    <property type="molecule type" value="Genomic_DNA"/>
</dbReference>
<feature type="compositionally biased region" description="Low complexity" evidence="1">
    <location>
        <begin position="451"/>
        <end position="467"/>
    </location>
</feature>
<evidence type="ECO:0000256" key="1">
    <source>
        <dbReference type="SAM" id="MobiDB-lite"/>
    </source>
</evidence>
<keyword evidence="2" id="KW-1133">Transmembrane helix</keyword>
<reference evidence="3" key="1">
    <citation type="journal article" date="2020" name="Stud. Mycol.">
        <title>101 Dothideomycetes genomes: a test case for predicting lifestyles and emergence of pathogens.</title>
        <authorList>
            <person name="Haridas S."/>
            <person name="Albert R."/>
            <person name="Binder M."/>
            <person name="Bloem J."/>
            <person name="Labutti K."/>
            <person name="Salamov A."/>
            <person name="Andreopoulos B."/>
            <person name="Baker S."/>
            <person name="Barry K."/>
            <person name="Bills G."/>
            <person name="Bluhm B."/>
            <person name="Cannon C."/>
            <person name="Castanera R."/>
            <person name="Culley D."/>
            <person name="Daum C."/>
            <person name="Ezra D."/>
            <person name="Gonzalez J."/>
            <person name="Henrissat B."/>
            <person name="Kuo A."/>
            <person name="Liang C."/>
            <person name="Lipzen A."/>
            <person name="Lutzoni F."/>
            <person name="Magnuson J."/>
            <person name="Mondo S."/>
            <person name="Nolan M."/>
            <person name="Ohm R."/>
            <person name="Pangilinan J."/>
            <person name="Park H.-J."/>
            <person name="Ramirez L."/>
            <person name="Alfaro M."/>
            <person name="Sun H."/>
            <person name="Tritt A."/>
            <person name="Yoshinaga Y."/>
            <person name="Zwiers L.-H."/>
            <person name="Turgeon B."/>
            <person name="Goodwin S."/>
            <person name="Spatafora J."/>
            <person name="Crous P."/>
            <person name="Grigoriev I."/>
        </authorList>
    </citation>
    <scope>NUCLEOTIDE SEQUENCE</scope>
    <source>
        <strain evidence="3">CBS 113818</strain>
    </source>
</reference>
<feature type="region of interest" description="Disordered" evidence="1">
    <location>
        <begin position="443"/>
        <end position="469"/>
    </location>
</feature>
<dbReference type="GO" id="GO:0005576">
    <property type="term" value="C:extracellular region"/>
    <property type="evidence" value="ECO:0007669"/>
    <property type="project" value="TreeGrafter"/>
</dbReference>
<gene>
    <name evidence="3" type="ORF">CC86DRAFT_296625</name>
</gene>
<dbReference type="GO" id="GO:0030427">
    <property type="term" value="C:site of polarized growth"/>
    <property type="evidence" value="ECO:0007669"/>
    <property type="project" value="TreeGrafter"/>
</dbReference>
<dbReference type="PANTHER" id="PTHR35778:SF1">
    <property type="entry name" value="SIGNALING MUCIN HKR1-RELATED"/>
    <property type="match status" value="1"/>
</dbReference>
<dbReference type="GO" id="GO:0030010">
    <property type="term" value="P:establishment of cell polarity"/>
    <property type="evidence" value="ECO:0007669"/>
    <property type="project" value="TreeGrafter"/>
</dbReference>
<name>A0A6A6ZVG0_9PLEO</name>
<dbReference type="GO" id="GO:0005034">
    <property type="term" value="F:osmosensor activity"/>
    <property type="evidence" value="ECO:0007669"/>
    <property type="project" value="InterPro"/>
</dbReference>
<feature type="region of interest" description="Disordered" evidence="1">
    <location>
        <begin position="155"/>
        <end position="175"/>
    </location>
</feature>
<dbReference type="InterPro" id="IPR039295">
    <property type="entry name" value="MSB2"/>
</dbReference>
<organism evidence="3 4">
    <name type="scientific">Ophiobolus disseminans</name>
    <dbReference type="NCBI Taxonomy" id="1469910"/>
    <lineage>
        <taxon>Eukaryota</taxon>
        <taxon>Fungi</taxon>
        <taxon>Dikarya</taxon>
        <taxon>Ascomycota</taxon>
        <taxon>Pezizomycotina</taxon>
        <taxon>Dothideomycetes</taxon>
        <taxon>Pleosporomycetidae</taxon>
        <taxon>Pleosporales</taxon>
        <taxon>Pleosporineae</taxon>
        <taxon>Phaeosphaeriaceae</taxon>
        <taxon>Ophiobolus</taxon>
    </lineage>
</organism>
<dbReference type="OrthoDB" id="3366093at2759"/>
<dbReference type="AlphaFoldDB" id="A0A6A6ZVG0"/>